<protein>
    <submittedName>
        <fullName evidence="8">Fatty-acid--CoA ligase</fullName>
    </submittedName>
    <submittedName>
        <fullName evidence="7">Fatty-acyl-CoA synthase</fullName>
    </submittedName>
</protein>
<keyword evidence="4" id="KW-0443">Lipid metabolism</keyword>
<dbReference type="PANTHER" id="PTHR43859:SF4">
    <property type="entry name" value="BUTANOATE--COA LIGASE AAE1-RELATED"/>
    <property type="match status" value="1"/>
</dbReference>
<dbReference type="EMBL" id="SOFD01000040">
    <property type="protein sequence ID" value="TFB73617.1"/>
    <property type="molecule type" value="Genomic_DNA"/>
</dbReference>
<name>A0A4R8UYT2_9MICO</name>
<dbReference type="PANTHER" id="PTHR43859">
    <property type="entry name" value="ACYL-ACTIVATING ENZYME"/>
    <property type="match status" value="1"/>
</dbReference>
<dbReference type="CDD" id="cd12119">
    <property type="entry name" value="ttLC_FACS_AlkK_like"/>
    <property type="match status" value="1"/>
</dbReference>
<dbReference type="STRING" id="1424659.SAMN05216368_11529"/>
<evidence type="ECO:0000313" key="10">
    <source>
        <dbReference type="Proteomes" id="UP000298252"/>
    </source>
</evidence>
<dbReference type="AlphaFoldDB" id="A0A4R8UYT2"/>
<sequence length="562" mass="62429">MQGMIMDEPLLLSTLLWRTERLYHDKTIVTRLGHDRYHSYTYAECGQRVRRLANALTTLGVEQGDRVATLAWNHYRHFETYYAVPGMGATLHTVNLRLFEEQQAYTLNHAGSKVLILDVDQLSLAEKLVEIGIPGIESFVIMTDGPLPETTLSPVYHYEELLAAASPAFEFPELDERSAAAICFTSATTGNPKGVVYSHRALVLQSMALNMQNQLGIREQEIWMAISPMFHANAWCVPHAALLAGATLVLPGVHPLEADYIETIRDQRVTGMNAAVTVGSMMRDYLLDGHDDVDTSSLQRMWLGGQAPPRGLMEWWGKNRGVTVFTGYGMTESSPQVCFYSAKSSLSDLDEESVWRRRTSGGLPIPLMRVKIVDEAGEELPWDGNVVGTIMIRSPYTVNGYLDDPRSATAVIDGWFDTGDLGCIDPDGYVTVKDRAKDLIKSGGEWISSIDLENALMTHPHVREATVVSVPHEKWLERPVACVVLNHSTTVTGAELSDFLQERFAKWWIPDAFLFLADVPKTSMGKFNKKLIRELIAEGGLQPVEEWTNTSAKESSAAPIAS</sequence>
<gene>
    <name evidence="8" type="ORF">E3O21_17100</name>
    <name evidence="7" type="ORF">SAMN05216368_11529</name>
</gene>
<reference evidence="7 9" key="1">
    <citation type="submission" date="2016-10" db="EMBL/GenBank/DDBJ databases">
        <authorList>
            <person name="Varghese N."/>
            <person name="Submissions S."/>
        </authorList>
    </citation>
    <scope>NUCLEOTIDE SEQUENCE [LARGE SCALE GENOMIC DNA]</scope>
    <source>
        <strain evidence="7 9">CGMCC 1.11215</strain>
    </source>
</reference>
<accession>A0A4R8UYT2</accession>
<dbReference type="GO" id="GO:0016874">
    <property type="term" value="F:ligase activity"/>
    <property type="evidence" value="ECO:0007669"/>
    <property type="project" value="UniProtKB-KW"/>
</dbReference>
<evidence type="ECO:0000313" key="8">
    <source>
        <dbReference type="EMBL" id="TFB73617.1"/>
    </source>
</evidence>
<proteinExistence type="inferred from homology"/>
<keyword evidence="2 8" id="KW-0436">Ligase</keyword>
<evidence type="ECO:0000256" key="1">
    <source>
        <dbReference type="ARBA" id="ARBA00006432"/>
    </source>
</evidence>
<dbReference type="EMBL" id="FNIB01000015">
    <property type="protein sequence ID" value="SDO32548.1"/>
    <property type="molecule type" value="Genomic_DNA"/>
</dbReference>
<dbReference type="SUPFAM" id="SSF56801">
    <property type="entry name" value="Acetyl-CoA synthetase-like"/>
    <property type="match status" value="1"/>
</dbReference>
<reference evidence="8 10" key="2">
    <citation type="submission" date="2019-03" db="EMBL/GenBank/DDBJ databases">
        <title>Genomics of glacier-inhabiting Cryobacterium strains.</title>
        <authorList>
            <person name="Liu Q."/>
            <person name="Xin Y.-H."/>
        </authorList>
    </citation>
    <scope>NUCLEOTIDE SEQUENCE [LARGE SCALE GENOMIC DNA]</scope>
    <source>
        <strain evidence="8 10">Hh8</strain>
    </source>
</reference>
<evidence type="ECO:0000256" key="2">
    <source>
        <dbReference type="ARBA" id="ARBA00022598"/>
    </source>
</evidence>
<evidence type="ECO:0000259" key="5">
    <source>
        <dbReference type="Pfam" id="PF00501"/>
    </source>
</evidence>
<dbReference type="FunFam" id="3.30.300.30:FF:000008">
    <property type="entry name" value="2,3-dihydroxybenzoate-AMP ligase"/>
    <property type="match status" value="1"/>
</dbReference>
<dbReference type="InterPro" id="IPR000873">
    <property type="entry name" value="AMP-dep_synth/lig_dom"/>
</dbReference>
<feature type="domain" description="AMP-dependent synthetase/ligase" evidence="5">
    <location>
        <begin position="20"/>
        <end position="402"/>
    </location>
</feature>
<evidence type="ECO:0000313" key="7">
    <source>
        <dbReference type="EMBL" id="SDO32548.1"/>
    </source>
</evidence>
<organism evidence="7 9">
    <name type="scientific">Cryobacterium flavum</name>
    <dbReference type="NCBI Taxonomy" id="1424659"/>
    <lineage>
        <taxon>Bacteria</taxon>
        <taxon>Bacillati</taxon>
        <taxon>Actinomycetota</taxon>
        <taxon>Actinomycetes</taxon>
        <taxon>Micrococcales</taxon>
        <taxon>Microbacteriaceae</taxon>
        <taxon>Cryobacterium</taxon>
    </lineage>
</organism>
<dbReference type="Pfam" id="PF00501">
    <property type="entry name" value="AMP-binding"/>
    <property type="match status" value="1"/>
</dbReference>
<dbReference type="Proteomes" id="UP000199639">
    <property type="component" value="Unassembled WGS sequence"/>
</dbReference>
<dbReference type="InterPro" id="IPR042099">
    <property type="entry name" value="ANL_N_sf"/>
</dbReference>
<evidence type="ECO:0000313" key="9">
    <source>
        <dbReference type="Proteomes" id="UP000199639"/>
    </source>
</evidence>
<dbReference type="GO" id="GO:0006631">
    <property type="term" value="P:fatty acid metabolic process"/>
    <property type="evidence" value="ECO:0007669"/>
    <property type="project" value="UniProtKB-KW"/>
</dbReference>
<dbReference type="InterPro" id="IPR025110">
    <property type="entry name" value="AMP-bd_C"/>
</dbReference>
<feature type="domain" description="AMP-binding enzyme C-terminal" evidence="6">
    <location>
        <begin position="452"/>
        <end position="526"/>
    </location>
</feature>
<dbReference type="Proteomes" id="UP000298252">
    <property type="component" value="Unassembled WGS sequence"/>
</dbReference>
<keyword evidence="3" id="KW-0276">Fatty acid metabolism</keyword>
<evidence type="ECO:0000256" key="4">
    <source>
        <dbReference type="ARBA" id="ARBA00023098"/>
    </source>
</evidence>
<keyword evidence="10" id="KW-1185">Reference proteome</keyword>
<dbReference type="Gene3D" id="3.30.300.30">
    <property type="match status" value="1"/>
</dbReference>
<evidence type="ECO:0000259" key="6">
    <source>
        <dbReference type="Pfam" id="PF13193"/>
    </source>
</evidence>
<comment type="similarity">
    <text evidence="1">Belongs to the ATP-dependent AMP-binding enzyme family.</text>
</comment>
<dbReference type="InterPro" id="IPR045851">
    <property type="entry name" value="AMP-bd_C_sf"/>
</dbReference>
<dbReference type="Pfam" id="PF13193">
    <property type="entry name" value="AMP-binding_C"/>
    <property type="match status" value="1"/>
</dbReference>
<dbReference type="Gene3D" id="3.40.50.12780">
    <property type="entry name" value="N-terminal domain of ligase-like"/>
    <property type="match status" value="1"/>
</dbReference>
<evidence type="ECO:0000256" key="3">
    <source>
        <dbReference type="ARBA" id="ARBA00022832"/>
    </source>
</evidence>
<dbReference type="NCBIfam" id="NF004837">
    <property type="entry name" value="PRK06187.1"/>
    <property type="match status" value="1"/>
</dbReference>